<evidence type="ECO:0000313" key="4">
    <source>
        <dbReference type="Proteomes" id="UP000292235"/>
    </source>
</evidence>
<feature type="transmembrane region" description="Helical" evidence="2">
    <location>
        <begin position="45"/>
        <end position="66"/>
    </location>
</feature>
<feature type="region of interest" description="Disordered" evidence="1">
    <location>
        <begin position="184"/>
        <end position="215"/>
    </location>
</feature>
<keyword evidence="2" id="KW-0812">Transmembrane</keyword>
<gene>
    <name evidence="3" type="ORF">EKD16_23580</name>
</gene>
<dbReference type="EMBL" id="CP036455">
    <property type="protein sequence ID" value="QBI56463.1"/>
    <property type="molecule type" value="Genomic_DNA"/>
</dbReference>
<dbReference type="Proteomes" id="UP000292235">
    <property type="component" value="Chromosome"/>
</dbReference>
<keyword evidence="2" id="KW-0472">Membrane</keyword>
<feature type="transmembrane region" description="Helical" evidence="2">
    <location>
        <begin position="216"/>
        <end position="239"/>
    </location>
</feature>
<organism evidence="3 4">
    <name type="scientific">Streptomonospora litoralis</name>
    <dbReference type="NCBI Taxonomy" id="2498135"/>
    <lineage>
        <taxon>Bacteria</taxon>
        <taxon>Bacillati</taxon>
        <taxon>Actinomycetota</taxon>
        <taxon>Actinomycetes</taxon>
        <taxon>Streptosporangiales</taxon>
        <taxon>Nocardiopsidaceae</taxon>
        <taxon>Streptomonospora</taxon>
    </lineage>
</organism>
<keyword evidence="4" id="KW-1185">Reference proteome</keyword>
<dbReference type="InterPro" id="IPR045728">
    <property type="entry name" value="DUF6082"/>
</dbReference>
<name>A0A4P6Q6Z7_9ACTN</name>
<evidence type="ECO:0000256" key="1">
    <source>
        <dbReference type="SAM" id="MobiDB-lite"/>
    </source>
</evidence>
<sequence length="247" mass="26649">MFAPVVLVLVVVAVVGLVGLSPLALGLVRGISGDWEGLSVVGQTYGAASALLAGLALVGVVATLVVQARETRMARELALRDSNSELLRMAMENEEYAECWGANMSATGSKAQRQSMYTNMIVSQWEMAFDSRAVNDEHVRTLARNLFVGPVGWEYWNRVREVRLHTAGTRRSRRFHRILDEEFQRAPEPPAAPAAGSGRRRLGGGRGERSNRVSGAPAAASVLTGLVGFGAGALVARLLKRLRRRAA</sequence>
<reference evidence="3 4" key="1">
    <citation type="submission" date="2019-02" db="EMBL/GenBank/DDBJ databases">
        <authorList>
            <person name="Khodamoradi S."/>
            <person name="Hahnke R.L."/>
            <person name="Kaempfer P."/>
            <person name="Schumann P."/>
            <person name="Rohde M."/>
            <person name="Steinert M."/>
            <person name="Luzhetskyy A."/>
            <person name="Wink J."/>
            <person name="Ruckert C."/>
        </authorList>
    </citation>
    <scope>NUCLEOTIDE SEQUENCE [LARGE SCALE GENOMIC DNA]</scope>
    <source>
        <strain evidence="3 4">M2</strain>
    </source>
</reference>
<proteinExistence type="predicted"/>
<dbReference type="Pfam" id="PF19560">
    <property type="entry name" value="DUF6082"/>
    <property type="match status" value="1"/>
</dbReference>
<keyword evidence="2" id="KW-1133">Transmembrane helix</keyword>
<evidence type="ECO:0000256" key="2">
    <source>
        <dbReference type="SAM" id="Phobius"/>
    </source>
</evidence>
<protein>
    <submittedName>
        <fullName evidence="3">Uncharacterized protein</fullName>
    </submittedName>
</protein>
<dbReference type="KEGG" id="strr:EKD16_23580"/>
<dbReference type="AlphaFoldDB" id="A0A4P6Q6Z7"/>
<evidence type="ECO:0000313" key="3">
    <source>
        <dbReference type="EMBL" id="QBI56463.1"/>
    </source>
</evidence>
<accession>A0A4P6Q6Z7</accession>